<organism evidence="1 2">
    <name type="scientific">Rotaria magnacalcarata</name>
    <dbReference type="NCBI Taxonomy" id="392030"/>
    <lineage>
        <taxon>Eukaryota</taxon>
        <taxon>Metazoa</taxon>
        <taxon>Spiralia</taxon>
        <taxon>Gnathifera</taxon>
        <taxon>Rotifera</taxon>
        <taxon>Eurotatoria</taxon>
        <taxon>Bdelloidea</taxon>
        <taxon>Philodinida</taxon>
        <taxon>Philodinidae</taxon>
        <taxon>Rotaria</taxon>
    </lineage>
</organism>
<protein>
    <submittedName>
        <fullName evidence="1">Uncharacterized protein</fullName>
    </submittedName>
</protein>
<proteinExistence type="predicted"/>
<name>A0A820WYC3_9BILA</name>
<sequence length="50" mass="5348">GTDVETDWSIAEQAVNVAGKGTGHLCCHGPLRNQLVTGLEFIDTLLHTND</sequence>
<accession>A0A820WYC3</accession>
<dbReference type="Proteomes" id="UP000663866">
    <property type="component" value="Unassembled WGS sequence"/>
</dbReference>
<evidence type="ECO:0000313" key="1">
    <source>
        <dbReference type="EMBL" id="CAF4523931.1"/>
    </source>
</evidence>
<feature type="non-terminal residue" evidence="1">
    <location>
        <position position="1"/>
    </location>
</feature>
<gene>
    <name evidence="1" type="ORF">OVN521_LOCUS41983</name>
</gene>
<dbReference type="AlphaFoldDB" id="A0A820WYC3"/>
<keyword evidence="2" id="KW-1185">Reference proteome</keyword>
<evidence type="ECO:0000313" key="2">
    <source>
        <dbReference type="Proteomes" id="UP000663866"/>
    </source>
</evidence>
<reference evidence="1" key="1">
    <citation type="submission" date="2021-02" db="EMBL/GenBank/DDBJ databases">
        <authorList>
            <person name="Nowell W R."/>
        </authorList>
    </citation>
    <scope>NUCLEOTIDE SEQUENCE</scope>
</reference>
<dbReference type="EMBL" id="CAJOBG010056804">
    <property type="protein sequence ID" value="CAF4523931.1"/>
    <property type="molecule type" value="Genomic_DNA"/>
</dbReference>
<comment type="caution">
    <text evidence="1">The sequence shown here is derived from an EMBL/GenBank/DDBJ whole genome shotgun (WGS) entry which is preliminary data.</text>
</comment>